<feature type="domain" description="Serine dehydratase-like alpha subunit" evidence="2">
    <location>
        <begin position="88"/>
        <end position="420"/>
    </location>
</feature>
<dbReference type="InParanoid" id="F7Q0I2"/>
<evidence type="ECO:0000313" key="4">
    <source>
        <dbReference type="Proteomes" id="UP000005707"/>
    </source>
</evidence>
<proteinExistence type="inferred from homology"/>
<protein>
    <recommendedName>
        <fullName evidence="1">UPF0597 protein HLPCO_001012</fullName>
    </recommendedName>
</protein>
<dbReference type="InterPro" id="IPR021144">
    <property type="entry name" value="UPF0597"/>
</dbReference>
<name>F7Q0I2_9MOLU</name>
<reference evidence="3 4" key="2">
    <citation type="journal article" date="2013" name="PLoS ONE">
        <title>INDIGO - INtegrated Data Warehouse of MIcrobial GenOmes with Examples from the Red Sea Extremophiles.</title>
        <authorList>
            <person name="Alam I."/>
            <person name="Antunes A."/>
            <person name="Kamau A.A."/>
            <person name="Ba Alawi W."/>
            <person name="Kalkatawi M."/>
            <person name="Stingl U."/>
            <person name="Bajic V.B."/>
        </authorList>
    </citation>
    <scope>NUCLEOTIDE SEQUENCE [LARGE SCALE GENOMIC DNA]</scope>
    <source>
        <strain evidence="3 4">SSD-17B</strain>
    </source>
</reference>
<dbReference type="EMBL" id="AFNU02000003">
    <property type="protein sequence ID" value="ERJ12672.1"/>
    <property type="molecule type" value="Genomic_DNA"/>
</dbReference>
<accession>F7Q0I2</accession>
<keyword evidence="4" id="KW-1185">Reference proteome</keyword>
<dbReference type="RefSeq" id="WP_008825918.1">
    <property type="nucleotide sequence ID" value="NZ_AFNU02000003.1"/>
</dbReference>
<dbReference type="eggNOG" id="COG3681">
    <property type="taxonomic scope" value="Bacteria"/>
</dbReference>
<dbReference type="InterPro" id="IPR005130">
    <property type="entry name" value="Ser_deHydtase-like_asu"/>
</dbReference>
<organism evidence="3 4">
    <name type="scientific">Haloplasma contractile SSD-17B</name>
    <dbReference type="NCBI Taxonomy" id="1033810"/>
    <lineage>
        <taxon>Bacteria</taxon>
        <taxon>Bacillati</taxon>
        <taxon>Mycoplasmatota</taxon>
        <taxon>Mollicutes</taxon>
        <taxon>Haloplasmatales</taxon>
        <taxon>Haloplasmataceae</taxon>
        <taxon>Haloplasma</taxon>
    </lineage>
</organism>
<dbReference type="AlphaFoldDB" id="F7Q0I2"/>
<sequence length="429" mass="46442">MRQEISDNYTNILKEELVLALGCTEPISIAYCAATARKILGEMPDHIEISVSGNMLKNAMGVIIPNTANLRGASAAAILGIVGGKAHRKLEVLEEITDEHISKTNELMSKDFATLKTIDTPVKLYVKVTARKDEHYSTVEIKHTHTNIVRIEKDEKLDFFTKCDDDDFNTPLTTRELLTVSDIYDYAMTVDLDTCLKPYLKMQIDMNYAISIKGLKYDYGLNVGSTLLKHMEGNDIVRKAKAYTAAGSDARMSGSTMPVVTNVGSGNQGITNSVPLIVYAEHKKMSEDQLMRALILSDLIAVHIKTNLGRLSAFCGVVIAGTGAAAGISFLDGGSKSQIEDTIKNILANISGVFCDGAKPSCASKIASSVDAAFQASMLAMDGYSVEPNSGIICGNIEQTIRNIGEIGKHAMNETDQKIIEIMSKISAT</sequence>
<dbReference type="HAMAP" id="MF_01845">
    <property type="entry name" value="UPF0597"/>
    <property type="match status" value="1"/>
</dbReference>
<evidence type="ECO:0000259" key="2">
    <source>
        <dbReference type="Pfam" id="PF03313"/>
    </source>
</evidence>
<evidence type="ECO:0000313" key="3">
    <source>
        <dbReference type="EMBL" id="ERJ12672.1"/>
    </source>
</evidence>
<dbReference type="STRING" id="1033810.HLPCO_001012"/>
<evidence type="ECO:0000256" key="1">
    <source>
        <dbReference type="HAMAP-Rule" id="MF_01845"/>
    </source>
</evidence>
<comment type="similarity">
    <text evidence="1">Belongs to the UPF0597 family.</text>
</comment>
<dbReference type="GO" id="GO:0019450">
    <property type="term" value="P:L-cysteine catabolic process to pyruvate"/>
    <property type="evidence" value="ECO:0007669"/>
    <property type="project" value="TreeGrafter"/>
</dbReference>
<comment type="caution">
    <text evidence="3">The sequence shown here is derived from an EMBL/GenBank/DDBJ whole genome shotgun (WGS) entry which is preliminary data.</text>
</comment>
<dbReference type="PANTHER" id="PTHR30501">
    <property type="entry name" value="UPF0597 PROTEIN YHAM"/>
    <property type="match status" value="1"/>
</dbReference>
<dbReference type="GO" id="GO:0080146">
    <property type="term" value="F:L-cysteine desulfhydrase activity"/>
    <property type="evidence" value="ECO:0007669"/>
    <property type="project" value="TreeGrafter"/>
</dbReference>
<gene>
    <name evidence="3" type="ORF">HLPCO_001012</name>
</gene>
<dbReference type="OrthoDB" id="41906at2"/>
<dbReference type="Pfam" id="PF03313">
    <property type="entry name" value="SDH_alpha"/>
    <property type="match status" value="1"/>
</dbReference>
<dbReference type="Proteomes" id="UP000005707">
    <property type="component" value="Unassembled WGS sequence"/>
</dbReference>
<dbReference type="PANTHER" id="PTHR30501:SF2">
    <property type="entry name" value="UPF0597 PROTEIN YHAM"/>
    <property type="match status" value="1"/>
</dbReference>
<dbReference type="PIRSF" id="PIRSF006054">
    <property type="entry name" value="UCP006054"/>
    <property type="match status" value="1"/>
</dbReference>
<reference evidence="3 4" key="1">
    <citation type="journal article" date="2011" name="J. Bacteriol.">
        <title>Genome sequence of Haloplasma contractile, an unusual contractile bacterium from a deep-sea anoxic brine lake.</title>
        <authorList>
            <person name="Antunes A."/>
            <person name="Alam I."/>
            <person name="El Dorry H."/>
            <person name="Siam R."/>
            <person name="Robertson A."/>
            <person name="Bajic V.B."/>
            <person name="Stingl U."/>
        </authorList>
    </citation>
    <scope>NUCLEOTIDE SEQUENCE [LARGE SCALE GENOMIC DNA]</scope>
    <source>
        <strain evidence="3 4">SSD-17B</strain>
    </source>
</reference>